<comment type="catalytic activity">
    <reaction evidence="1 7">
        <text>Hydrolysis of (1-&gt;4)-beta-linkages between N-acetylmuramic acid and N-acetyl-D-glucosamine residues in a peptidoglycan and between N-acetyl-D-glucosamine residues in chitodextrins.</text>
        <dbReference type="EC" id="3.2.1.17"/>
    </reaction>
</comment>
<keyword evidence="9" id="KW-1185">Reference proteome</keyword>
<dbReference type="InterPro" id="IPR034690">
    <property type="entry name" value="Endolysin_T4_type"/>
</dbReference>
<evidence type="ECO:0000256" key="6">
    <source>
        <dbReference type="ARBA" id="ARBA00023295"/>
    </source>
</evidence>
<evidence type="ECO:0000256" key="1">
    <source>
        <dbReference type="ARBA" id="ARBA00000632"/>
    </source>
</evidence>
<dbReference type="EMBL" id="BRLH01000001">
    <property type="protein sequence ID" value="GKX53980.1"/>
    <property type="molecule type" value="Genomic_DNA"/>
</dbReference>
<dbReference type="InterPro" id="IPR051018">
    <property type="entry name" value="Bacteriophage_GH24"/>
</dbReference>
<dbReference type="PANTHER" id="PTHR38107">
    <property type="match status" value="1"/>
</dbReference>
<evidence type="ECO:0000313" key="8">
    <source>
        <dbReference type="EMBL" id="GKX53980.1"/>
    </source>
</evidence>
<dbReference type="GO" id="GO:0003796">
    <property type="term" value="F:lysozyme activity"/>
    <property type="evidence" value="ECO:0007669"/>
    <property type="project" value="UniProtKB-EC"/>
</dbReference>
<dbReference type="Gene3D" id="1.10.530.40">
    <property type="match status" value="1"/>
</dbReference>
<keyword evidence="4 7" id="KW-0378">Hydrolase</keyword>
<keyword evidence="6 7" id="KW-0326">Glycosidase</keyword>
<dbReference type="GO" id="GO:0016998">
    <property type="term" value="P:cell wall macromolecule catabolic process"/>
    <property type="evidence" value="ECO:0007669"/>
    <property type="project" value="InterPro"/>
</dbReference>
<reference evidence="8" key="1">
    <citation type="submission" date="2022-06" db="EMBL/GenBank/DDBJ databases">
        <title>Draft genome sequences of Leminorella grimontii str. JCM5902.</title>
        <authorList>
            <person name="Wakabayashi Y."/>
            <person name="Kojima K."/>
        </authorList>
    </citation>
    <scope>NUCLEOTIDE SEQUENCE</scope>
    <source>
        <strain evidence="8">JCM 5902</strain>
    </source>
</reference>
<evidence type="ECO:0000313" key="9">
    <source>
        <dbReference type="Proteomes" id="UP001058124"/>
    </source>
</evidence>
<keyword evidence="2 7" id="KW-0929">Antimicrobial</keyword>
<sequence>MANEISYTGKNGIELIKRFEGLSQNKCRNAVGFWTIGYGHLISPGETFDHPITEQEAEALLRRDLSPAEKSINKLVSVPLTQNQFDALASFALNVGVGRLASSTLLKRLNMGDYHGAANELLKWNKAGGQVLANLTRRRLAEQTLFNQSEAAEQSA</sequence>
<dbReference type="GO" id="GO:0042742">
    <property type="term" value="P:defense response to bacterium"/>
    <property type="evidence" value="ECO:0007669"/>
    <property type="project" value="UniProtKB-KW"/>
</dbReference>
<protein>
    <recommendedName>
        <fullName evidence="7">Lysozyme</fullName>
        <ecNumber evidence="7">3.2.1.17</ecNumber>
    </recommendedName>
</protein>
<dbReference type="Proteomes" id="UP001058124">
    <property type="component" value="Unassembled WGS sequence"/>
</dbReference>
<comment type="caution">
    <text evidence="8">The sequence shown here is derived from an EMBL/GenBank/DDBJ whole genome shotgun (WGS) entry which is preliminary data.</text>
</comment>
<accession>A0AAV5MWD8</accession>
<evidence type="ECO:0000256" key="7">
    <source>
        <dbReference type="RuleBase" id="RU003788"/>
    </source>
</evidence>
<keyword evidence="3 7" id="KW-0081">Bacteriolytic enzyme</keyword>
<dbReference type="HAMAP" id="MF_04110">
    <property type="entry name" value="ENDOLYSIN_T4"/>
    <property type="match status" value="1"/>
</dbReference>
<organism evidence="8 9">
    <name type="scientific">Leminorella grimontii</name>
    <dbReference type="NCBI Taxonomy" id="82981"/>
    <lineage>
        <taxon>Bacteria</taxon>
        <taxon>Pseudomonadati</taxon>
        <taxon>Pseudomonadota</taxon>
        <taxon>Gammaproteobacteria</taxon>
        <taxon>Enterobacterales</taxon>
        <taxon>Budviciaceae</taxon>
        <taxon>Leminorella</taxon>
    </lineage>
</organism>
<gene>
    <name evidence="8" type="ORF">SOASR030_00920</name>
</gene>
<dbReference type="InterPro" id="IPR023347">
    <property type="entry name" value="Lysozyme_dom_sf"/>
</dbReference>
<name>A0AAV5MWD8_9GAMM</name>
<dbReference type="EC" id="3.2.1.17" evidence="7"/>
<dbReference type="RefSeq" id="WP_027275947.1">
    <property type="nucleotide sequence ID" value="NZ_BRLH01000001.1"/>
</dbReference>
<comment type="similarity">
    <text evidence="7">Belongs to the glycosyl hydrolase 24 family.</text>
</comment>
<dbReference type="InterPro" id="IPR002196">
    <property type="entry name" value="Glyco_hydro_24"/>
</dbReference>
<dbReference type="GO" id="GO:0031640">
    <property type="term" value="P:killing of cells of another organism"/>
    <property type="evidence" value="ECO:0007669"/>
    <property type="project" value="UniProtKB-KW"/>
</dbReference>
<dbReference type="Pfam" id="PF00959">
    <property type="entry name" value="Phage_lysozyme"/>
    <property type="match status" value="1"/>
</dbReference>
<dbReference type="GO" id="GO:0009253">
    <property type="term" value="P:peptidoglycan catabolic process"/>
    <property type="evidence" value="ECO:0007669"/>
    <property type="project" value="InterPro"/>
</dbReference>
<evidence type="ECO:0000256" key="5">
    <source>
        <dbReference type="ARBA" id="ARBA00023200"/>
    </source>
</evidence>
<evidence type="ECO:0000256" key="2">
    <source>
        <dbReference type="ARBA" id="ARBA00022529"/>
    </source>
</evidence>
<dbReference type="PANTHER" id="PTHR38107:SF3">
    <property type="entry name" value="LYSOZYME RRRD-RELATED"/>
    <property type="match status" value="1"/>
</dbReference>
<proteinExistence type="inferred from homology"/>
<keyword evidence="5" id="KW-1035">Host cytoplasm</keyword>
<dbReference type="AlphaFoldDB" id="A0AAV5MWD8"/>
<dbReference type="InterPro" id="IPR023346">
    <property type="entry name" value="Lysozyme-like_dom_sf"/>
</dbReference>
<dbReference type="InterPro" id="IPR033907">
    <property type="entry name" value="Endolysin_autolysin"/>
</dbReference>
<dbReference type="SUPFAM" id="SSF53955">
    <property type="entry name" value="Lysozyme-like"/>
    <property type="match status" value="1"/>
</dbReference>
<evidence type="ECO:0000256" key="4">
    <source>
        <dbReference type="ARBA" id="ARBA00022801"/>
    </source>
</evidence>
<dbReference type="CDD" id="cd00737">
    <property type="entry name" value="lyz_endolysin_autolysin"/>
    <property type="match status" value="1"/>
</dbReference>
<evidence type="ECO:0000256" key="3">
    <source>
        <dbReference type="ARBA" id="ARBA00022638"/>
    </source>
</evidence>